<sequence length="322" mass="37483">MYQIQKIIAIGPPLLNLEAEFSPITLKVGNKIIPFKYKFNEKKIAVLEAKLADELQFPCQYEIHIGNQIYSVNLEAIDRPKGPTLICIQKDNNVQWIKDWISYYTNEFGVKNIVIYDNASTYPTPLKDELAGLAKVIDWPFPYGIFYKHANKYAQMGALNHFKLKFGGECKIFNFDIDELLVCKSDEFKKKILSSPYMRFDSYVVNYDPSLPQESSFKDYVYREKHVHGSAYKYVFDSALEGLMSVHYFNKQRSGFTRFLSKNNVKIPAVDPSQAYFLHYKGISTNWKKHYSDKFKSDCLDKTDLELDLSVQEAFNYIEMLK</sequence>
<keyword evidence="3" id="KW-1133">Transmembrane helix</keyword>
<gene>
    <name evidence="4" type="ORF">LNTAR_20588</name>
</gene>
<dbReference type="eggNOG" id="COG0457">
    <property type="taxonomic scope" value="Bacteria"/>
</dbReference>
<dbReference type="OrthoDB" id="4405067at2"/>
<protein>
    <submittedName>
        <fullName evidence="4">Uncharacterized protein</fullName>
    </submittedName>
</protein>
<evidence type="ECO:0000256" key="1">
    <source>
        <dbReference type="ARBA" id="ARBA00004167"/>
    </source>
</evidence>
<reference evidence="4 5" key="1">
    <citation type="journal article" date="2010" name="J. Bacteriol.">
        <title>Genome sequence of Lentisphaera araneosa HTCC2155T, the type species of the order Lentisphaerales in the phylum Lentisphaerae.</title>
        <authorList>
            <person name="Thrash J.C."/>
            <person name="Cho J.C."/>
            <person name="Vergin K.L."/>
            <person name="Morris R.M."/>
            <person name="Giovannoni S.J."/>
        </authorList>
    </citation>
    <scope>NUCLEOTIDE SEQUENCE [LARGE SCALE GENOMIC DNA]</scope>
    <source>
        <strain evidence="4 5">HTCC2155</strain>
    </source>
</reference>
<keyword evidence="2" id="KW-0812">Transmembrane</keyword>
<dbReference type="AlphaFoldDB" id="A6DL40"/>
<organism evidence="4 5">
    <name type="scientific">Lentisphaera araneosa HTCC2155</name>
    <dbReference type="NCBI Taxonomy" id="313628"/>
    <lineage>
        <taxon>Bacteria</taxon>
        <taxon>Pseudomonadati</taxon>
        <taxon>Lentisphaerota</taxon>
        <taxon>Lentisphaeria</taxon>
        <taxon>Lentisphaerales</taxon>
        <taxon>Lentisphaeraceae</taxon>
        <taxon>Lentisphaera</taxon>
    </lineage>
</organism>
<dbReference type="GO" id="GO:0005737">
    <property type="term" value="C:cytoplasm"/>
    <property type="evidence" value="ECO:0007669"/>
    <property type="project" value="TreeGrafter"/>
</dbReference>
<dbReference type="EMBL" id="ABCK01000008">
    <property type="protein sequence ID" value="EDM27642.1"/>
    <property type="molecule type" value="Genomic_DNA"/>
</dbReference>
<evidence type="ECO:0000256" key="2">
    <source>
        <dbReference type="ARBA" id="ARBA00022692"/>
    </source>
</evidence>
<keyword evidence="5" id="KW-1185">Reference proteome</keyword>
<dbReference type="GO" id="GO:0016020">
    <property type="term" value="C:membrane"/>
    <property type="evidence" value="ECO:0007669"/>
    <property type="project" value="UniProtKB-SubCell"/>
</dbReference>
<dbReference type="PANTHER" id="PTHR21461">
    <property type="entry name" value="GLYCOSYLTRANSFERASE FAMILY 92 PROTEIN"/>
    <property type="match status" value="1"/>
</dbReference>
<proteinExistence type="predicted"/>
<comment type="caution">
    <text evidence="4">The sequence shown here is derived from an EMBL/GenBank/DDBJ whole genome shotgun (WGS) entry which is preliminary data.</text>
</comment>
<evidence type="ECO:0000313" key="5">
    <source>
        <dbReference type="Proteomes" id="UP000004947"/>
    </source>
</evidence>
<name>A6DL40_9BACT</name>
<evidence type="ECO:0000256" key="3">
    <source>
        <dbReference type="ARBA" id="ARBA00022989"/>
    </source>
</evidence>
<dbReference type="GO" id="GO:0016757">
    <property type="term" value="F:glycosyltransferase activity"/>
    <property type="evidence" value="ECO:0007669"/>
    <property type="project" value="TreeGrafter"/>
</dbReference>
<keyword evidence="3" id="KW-0472">Membrane</keyword>
<dbReference type="PANTHER" id="PTHR21461:SF69">
    <property type="entry name" value="GLYCOSYLTRANSFERASE FAMILY 92 PROTEIN"/>
    <property type="match status" value="1"/>
</dbReference>
<dbReference type="STRING" id="313628.LNTAR_20588"/>
<accession>A6DL40</accession>
<dbReference type="RefSeq" id="WP_007278601.1">
    <property type="nucleotide sequence ID" value="NZ_ABCK01000008.1"/>
</dbReference>
<comment type="subcellular location">
    <subcellularLocation>
        <location evidence="1">Membrane</location>
        <topology evidence="1">Single-pass membrane protein</topology>
    </subcellularLocation>
</comment>
<dbReference type="Proteomes" id="UP000004947">
    <property type="component" value="Unassembled WGS sequence"/>
</dbReference>
<evidence type="ECO:0000313" key="4">
    <source>
        <dbReference type="EMBL" id="EDM27642.1"/>
    </source>
</evidence>